<dbReference type="Pfam" id="PF00566">
    <property type="entry name" value="RabGAP-TBC"/>
    <property type="match status" value="1"/>
</dbReference>
<feature type="region of interest" description="Disordered" evidence="4">
    <location>
        <begin position="636"/>
        <end position="723"/>
    </location>
</feature>
<dbReference type="PROSITE" id="PS50086">
    <property type="entry name" value="TBC_RABGAP"/>
    <property type="match status" value="1"/>
</dbReference>
<proteinExistence type="predicted"/>
<dbReference type="GO" id="GO:0005096">
    <property type="term" value="F:GTPase activator activity"/>
    <property type="evidence" value="ECO:0007669"/>
    <property type="project" value="UniProtKB-KW"/>
</dbReference>
<dbReference type="PANTHER" id="PTHR47219">
    <property type="entry name" value="RAB GTPASE-ACTIVATING PROTEIN 1-LIKE"/>
    <property type="match status" value="1"/>
</dbReference>
<dbReference type="Proteomes" id="UP000578531">
    <property type="component" value="Unassembled WGS sequence"/>
</dbReference>
<accession>A0A8H6FV54</accession>
<evidence type="ECO:0000313" key="7">
    <source>
        <dbReference type="EMBL" id="KAF6235326.1"/>
    </source>
</evidence>
<dbReference type="InterPro" id="IPR050302">
    <property type="entry name" value="Rab_GAP_TBC_domain"/>
</dbReference>
<dbReference type="GeneID" id="59288183"/>
<evidence type="ECO:0000256" key="5">
    <source>
        <dbReference type="SAM" id="SignalP"/>
    </source>
</evidence>
<evidence type="ECO:0000259" key="6">
    <source>
        <dbReference type="PROSITE" id="PS50086"/>
    </source>
</evidence>
<reference evidence="7 8" key="1">
    <citation type="journal article" date="2020" name="Genomics">
        <title>Complete, high-quality genomes from long-read metagenomic sequencing of two wolf lichen thalli reveals enigmatic genome architecture.</title>
        <authorList>
            <person name="McKenzie S.K."/>
            <person name="Walston R.F."/>
            <person name="Allen J.L."/>
        </authorList>
    </citation>
    <scope>NUCLEOTIDE SEQUENCE [LARGE SCALE GENOMIC DNA]</scope>
    <source>
        <strain evidence="7">WasteWater2</strain>
    </source>
</reference>
<dbReference type="FunFam" id="1.10.10.750:FF:000003">
    <property type="entry name" value="GTPase activating protein (Evi5)"/>
    <property type="match status" value="1"/>
</dbReference>
<protein>
    <recommendedName>
        <fullName evidence="6">Rab-GAP TBC domain-containing protein</fullName>
    </recommendedName>
</protein>
<comment type="caution">
    <text evidence="7">The sequence shown here is derived from an EMBL/GenBank/DDBJ whole genome shotgun (WGS) entry which is preliminary data.</text>
</comment>
<dbReference type="EMBL" id="JACCJC010000025">
    <property type="protein sequence ID" value="KAF6235326.1"/>
    <property type="molecule type" value="Genomic_DNA"/>
</dbReference>
<dbReference type="PANTHER" id="PTHR47219:SF9">
    <property type="entry name" value="GTPASE ACTIVATING PROTEIN AND CENTROSOME-ASSOCIATED, ISOFORM B"/>
    <property type="match status" value="1"/>
</dbReference>
<gene>
    <name evidence="7" type="ORF">HO173_006522</name>
</gene>
<dbReference type="SUPFAM" id="SSF47923">
    <property type="entry name" value="Ypt/Rab-GAP domain of gyp1p"/>
    <property type="match status" value="2"/>
</dbReference>
<organism evidence="7 8">
    <name type="scientific">Letharia columbiana</name>
    <dbReference type="NCBI Taxonomy" id="112416"/>
    <lineage>
        <taxon>Eukaryota</taxon>
        <taxon>Fungi</taxon>
        <taxon>Dikarya</taxon>
        <taxon>Ascomycota</taxon>
        <taxon>Pezizomycotina</taxon>
        <taxon>Lecanoromycetes</taxon>
        <taxon>OSLEUM clade</taxon>
        <taxon>Lecanoromycetidae</taxon>
        <taxon>Lecanorales</taxon>
        <taxon>Lecanorineae</taxon>
        <taxon>Parmeliaceae</taxon>
        <taxon>Letharia</taxon>
    </lineage>
</organism>
<feature type="compositionally biased region" description="Polar residues" evidence="4">
    <location>
        <begin position="710"/>
        <end position="723"/>
    </location>
</feature>
<feature type="compositionally biased region" description="Low complexity" evidence="4">
    <location>
        <begin position="203"/>
        <end position="226"/>
    </location>
</feature>
<evidence type="ECO:0000256" key="2">
    <source>
        <dbReference type="ARBA" id="ARBA00023054"/>
    </source>
</evidence>
<keyword evidence="2 3" id="KW-0175">Coiled coil</keyword>
<feature type="coiled-coil region" evidence="3">
    <location>
        <begin position="975"/>
        <end position="1002"/>
    </location>
</feature>
<feature type="signal peptide" evidence="5">
    <location>
        <begin position="1"/>
        <end position="16"/>
    </location>
</feature>
<dbReference type="FunFam" id="1.10.472.80:FF:000027">
    <property type="entry name" value="GTPase activating protein (Evi5)"/>
    <property type="match status" value="1"/>
</dbReference>
<dbReference type="Gene3D" id="1.10.10.750">
    <property type="entry name" value="Ypt/Rab-GAP domain of gyp1p, domain 1"/>
    <property type="match status" value="1"/>
</dbReference>
<dbReference type="InterPro" id="IPR000195">
    <property type="entry name" value="Rab-GAP-TBC_dom"/>
</dbReference>
<feature type="coiled-coil region" evidence="3">
    <location>
        <begin position="732"/>
        <end position="759"/>
    </location>
</feature>
<dbReference type="FunFam" id="1.10.8.270:FF:000001">
    <property type="entry name" value="TBC1 domain family member 1"/>
    <property type="match status" value="1"/>
</dbReference>
<dbReference type="SMART" id="SM00164">
    <property type="entry name" value="TBC"/>
    <property type="match status" value="1"/>
</dbReference>
<keyword evidence="8" id="KW-1185">Reference proteome</keyword>
<evidence type="ECO:0000256" key="3">
    <source>
        <dbReference type="SAM" id="Coils"/>
    </source>
</evidence>
<dbReference type="AlphaFoldDB" id="A0A8H6FV54"/>
<feature type="region of interest" description="Disordered" evidence="4">
    <location>
        <begin position="878"/>
        <end position="922"/>
    </location>
</feature>
<sequence length="1073" mass="117157">MNNSFLLFTLTSNVSSLFFRCTLTLISRQEQAPVPSLIKKADLVTLIWTGCIHSLYLLPSPSGPPIRGTNIVTSTGLRKVLGYARSSMATEDISTEAAADYHETAAVGESDTRSILLPTESMVSVRLSDPLVVPSSAISPDNQVSVAALAQFLPVGQDMVLHEDALDASHNSHTSSGQGLLEDESGTAPDENAVVLGDEYQESTVSMTSVRSRSDSSGSTLSSNGSAQVDWDELEKSEEQAPRDEGSDESTAFLLARLEQENNALAINPKAALARAKSTRKGTKVRPPSIQHLKKLVNEPTKPSLRYSLIPDPPPMTELEFWAALVNDYPQTAQRLPTLTSNKIRSGVPPPLRGVVWMSIAGSRDPLLEHEYERLCGESSPYENLIGKDIGRSFPGVEMFRDPSGDGQQMLGRVLKCFSLYDQKIGYCQGLGFVVGPLLMHMGDKEAFCVLVRLMEHYDLRSCFLPDLSGLHLRIYQFQHLLSKHLPRLTAHMETLQVEPLYVSQWFLSFFAVTCPLPMLLRIYDVILTEGASETLMRVALSLMRRNETKILTCTEFEDVMSLLLSRALWDTYGSNADDLVNDFVGLTGLVTRESLEALEGTFREPSNEESISKSSSLPNVQAAASRFLGRFWTGPSSSAKVTSPTSSLAVAEPPRPSSFLRRTPSKQSMASTLNSIESAESQLSAASTEATAMSRNPSADGTPVKAGNTLGNSVSSSMGVTSQDRDLHTQIEDLLTALSDMQRDQTLLENEVQKEREERDEDRAAVQRFLARAKKSATLDVIPETQSHGSSSLLEAPATALDSDEALMDLELHFNTSSNKRSSLMQQTKHQMREELKLWKNQYEVEATRSADLTRQLADERLENARLLEQFREARARMQDAHQDKQRLEKTLSEMRSRRFSTDSEYESVPATPVDTGPAPAGLRELKLGRSGSLRSNAAPTQPFAKRSSSLGISAVLATEDHKPAPEDTLLLELVNAKTAEAVARQELEEVKAKLDSLRKMIGGGPAMTVSSGHRPSASEAGIVKVPSVTAAARPAVEKFKPAVAAPAGGFFSGWGKRTASNPAVTVFVPDS</sequence>
<feature type="domain" description="Rab-GAP TBC" evidence="6">
    <location>
        <begin position="347"/>
        <end position="531"/>
    </location>
</feature>
<evidence type="ECO:0000256" key="4">
    <source>
        <dbReference type="SAM" id="MobiDB-lite"/>
    </source>
</evidence>
<feature type="chain" id="PRO_5034157195" description="Rab-GAP TBC domain-containing protein" evidence="5">
    <location>
        <begin position="17"/>
        <end position="1073"/>
    </location>
</feature>
<dbReference type="Gene3D" id="1.10.472.80">
    <property type="entry name" value="Ypt/Rab-GAP domain of gyp1p, domain 3"/>
    <property type="match status" value="1"/>
</dbReference>
<dbReference type="OrthoDB" id="159449at2759"/>
<feature type="compositionally biased region" description="Low complexity" evidence="4">
    <location>
        <begin position="636"/>
        <end position="648"/>
    </location>
</feature>
<keyword evidence="5" id="KW-0732">Signal</keyword>
<dbReference type="GO" id="GO:0031267">
    <property type="term" value="F:small GTPase binding"/>
    <property type="evidence" value="ECO:0007669"/>
    <property type="project" value="TreeGrafter"/>
</dbReference>
<keyword evidence="1" id="KW-0343">GTPase activation</keyword>
<dbReference type="RefSeq" id="XP_037164697.1">
    <property type="nucleotide sequence ID" value="XM_037308431.1"/>
</dbReference>
<dbReference type="InterPro" id="IPR035969">
    <property type="entry name" value="Rab-GAP_TBC_sf"/>
</dbReference>
<evidence type="ECO:0000313" key="8">
    <source>
        <dbReference type="Proteomes" id="UP000578531"/>
    </source>
</evidence>
<feature type="compositionally biased region" description="Polar residues" evidence="4">
    <location>
        <begin position="169"/>
        <end position="178"/>
    </location>
</feature>
<dbReference type="Gene3D" id="1.10.8.270">
    <property type="entry name" value="putative rabgap domain of human tbc1 domain family member 14 like domains"/>
    <property type="match status" value="1"/>
</dbReference>
<feature type="compositionally biased region" description="Polar residues" evidence="4">
    <location>
        <begin position="666"/>
        <end position="700"/>
    </location>
</feature>
<feature type="region of interest" description="Disordered" evidence="4">
    <location>
        <begin position="168"/>
        <end position="188"/>
    </location>
</feature>
<feature type="compositionally biased region" description="Basic and acidic residues" evidence="4">
    <location>
        <begin position="878"/>
        <end position="903"/>
    </location>
</feature>
<evidence type="ECO:0000256" key="1">
    <source>
        <dbReference type="ARBA" id="ARBA00022468"/>
    </source>
</evidence>
<name>A0A8H6FV54_9LECA</name>
<feature type="region of interest" description="Disordered" evidence="4">
    <location>
        <begin position="202"/>
        <end position="249"/>
    </location>
</feature>